<feature type="binding site" evidence="10">
    <location>
        <position position="197"/>
    </location>
    <ligand>
        <name>Mn(2+)</name>
        <dbReference type="ChEBI" id="CHEBI:29035"/>
    </ligand>
</feature>
<keyword evidence="11" id="KW-0808">Transferase</keyword>
<evidence type="ECO:0000313" key="11">
    <source>
        <dbReference type="EMBL" id="RVQ65947.1"/>
    </source>
</evidence>
<comment type="function">
    <text evidence="10">Involved in the gluconeogenesis. Catalyzes the conversion of oxaloacetate (OAA) to phosphoenolpyruvate (PEP) through direct phosphoryl transfer between the nucleoside triphosphate and OAA.</text>
</comment>
<keyword evidence="10" id="KW-0464">Manganese</keyword>
<dbReference type="PIRSF" id="PIRSF006294">
    <property type="entry name" value="PEP_crbxkin"/>
    <property type="match status" value="1"/>
</dbReference>
<comment type="similarity">
    <text evidence="2 10">Belongs to the phosphoenolpyruvate carboxykinase (ATP) family.</text>
</comment>
<dbReference type="GO" id="GO:0005829">
    <property type="term" value="C:cytosol"/>
    <property type="evidence" value="ECO:0007669"/>
    <property type="project" value="TreeGrafter"/>
</dbReference>
<organism evidence="11 12">
    <name type="scientific">Croceicoccus ponticola</name>
    <dbReference type="NCBI Taxonomy" id="2217664"/>
    <lineage>
        <taxon>Bacteria</taxon>
        <taxon>Pseudomonadati</taxon>
        <taxon>Pseudomonadota</taxon>
        <taxon>Alphaproteobacteria</taxon>
        <taxon>Sphingomonadales</taxon>
        <taxon>Erythrobacteraceae</taxon>
        <taxon>Croceicoccus</taxon>
    </lineage>
</organism>
<feature type="binding site" evidence="10">
    <location>
        <position position="197"/>
    </location>
    <ligand>
        <name>ATP</name>
        <dbReference type="ChEBI" id="CHEBI:30616"/>
    </ligand>
</feature>
<feature type="binding site" evidence="10">
    <location>
        <position position="319"/>
    </location>
    <ligand>
        <name>ATP</name>
        <dbReference type="ChEBI" id="CHEBI:30616"/>
    </ligand>
</feature>
<dbReference type="NCBIfam" id="NF006820">
    <property type="entry name" value="PRK09344.1-2"/>
    <property type="match status" value="1"/>
</dbReference>
<dbReference type="Gene3D" id="2.170.8.10">
    <property type="entry name" value="Phosphoenolpyruvate Carboxykinase, domain 2"/>
    <property type="match status" value="1"/>
</dbReference>
<dbReference type="InterPro" id="IPR001272">
    <property type="entry name" value="PEP_carboxykinase_ATP"/>
</dbReference>
<keyword evidence="11" id="KW-0670">Pyruvate</keyword>
<feature type="binding site" evidence="10">
    <location>
        <position position="55"/>
    </location>
    <ligand>
        <name>substrate</name>
    </ligand>
</feature>
<dbReference type="PANTHER" id="PTHR30031">
    <property type="entry name" value="PHOSPHOENOLPYRUVATE CARBOXYKINASE ATP"/>
    <property type="match status" value="1"/>
</dbReference>
<feature type="binding site" evidence="10">
    <location>
        <position position="444"/>
    </location>
    <ligand>
        <name>ATP</name>
        <dbReference type="ChEBI" id="CHEBI:30616"/>
    </ligand>
</feature>
<feature type="binding site" evidence="10">
    <location>
        <position position="216"/>
    </location>
    <ligand>
        <name>ATP</name>
        <dbReference type="ChEBI" id="CHEBI:30616"/>
    </ligand>
</feature>
<dbReference type="AlphaFoldDB" id="A0A437GVL6"/>
<feature type="binding site" evidence="10">
    <location>
        <begin position="232"/>
        <end position="240"/>
    </location>
    <ligand>
        <name>ATP</name>
        <dbReference type="ChEBI" id="CHEBI:30616"/>
    </ligand>
</feature>
<dbReference type="NCBIfam" id="TIGR00224">
    <property type="entry name" value="pckA"/>
    <property type="match status" value="1"/>
</dbReference>
<evidence type="ECO:0000256" key="8">
    <source>
        <dbReference type="ARBA" id="ARBA00023239"/>
    </source>
</evidence>
<keyword evidence="11" id="KW-0418">Kinase</keyword>
<comment type="subcellular location">
    <subcellularLocation>
        <location evidence="10">Cytoplasm</location>
    </subcellularLocation>
</comment>
<dbReference type="GO" id="GO:0004612">
    <property type="term" value="F:phosphoenolpyruvate carboxykinase (ATP) activity"/>
    <property type="evidence" value="ECO:0007669"/>
    <property type="project" value="UniProtKB-UniRule"/>
</dbReference>
<dbReference type="EC" id="4.1.1.49" evidence="3 10"/>
<dbReference type="GO" id="GO:0005524">
    <property type="term" value="F:ATP binding"/>
    <property type="evidence" value="ECO:0007669"/>
    <property type="project" value="UniProtKB-UniRule"/>
</dbReference>
<evidence type="ECO:0000256" key="5">
    <source>
        <dbReference type="ARBA" id="ARBA00022741"/>
    </source>
</evidence>
<evidence type="ECO:0000256" key="1">
    <source>
        <dbReference type="ARBA" id="ARBA00004742"/>
    </source>
</evidence>
<keyword evidence="6 10" id="KW-0210">Decarboxylase</keyword>
<comment type="catalytic activity">
    <reaction evidence="9 10">
        <text>oxaloacetate + ATP = phosphoenolpyruvate + ADP + CO2</text>
        <dbReference type="Rhea" id="RHEA:18617"/>
        <dbReference type="ChEBI" id="CHEBI:16452"/>
        <dbReference type="ChEBI" id="CHEBI:16526"/>
        <dbReference type="ChEBI" id="CHEBI:30616"/>
        <dbReference type="ChEBI" id="CHEBI:58702"/>
        <dbReference type="ChEBI" id="CHEBI:456216"/>
        <dbReference type="EC" id="4.1.1.49"/>
    </reaction>
</comment>
<dbReference type="SUPFAM" id="SSF68923">
    <property type="entry name" value="PEP carboxykinase N-terminal domain"/>
    <property type="match status" value="1"/>
</dbReference>
<proteinExistence type="inferred from homology"/>
<evidence type="ECO:0000256" key="7">
    <source>
        <dbReference type="ARBA" id="ARBA00022840"/>
    </source>
</evidence>
<dbReference type="OrthoDB" id="9806325at2"/>
<evidence type="ECO:0000256" key="2">
    <source>
        <dbReference type="ARBA" id="ARBA00006052"/>
    </source>
</evidence>
<accession>A0A437GVL6</accession>
<dbReference type="EMBL" id="RXOL01000005">
    <property type="protein sequence ID" value="RVQ65947.1"/>
    <property type="molecule type" value="Genomic_DNA"/>
</dbReference>
<keyword evidence="5 10" id="KW-0547">Nucleotide-binding</keyword>
<comment type="cofactor">
    <cofactor evidence="10">
        <name>Mn(2+)</name>
        <dbReference type="ChEBI" id="CHEBI:29035"/>
    </cofactor>
    <text evidence="10">Binds 1 Mn(2+) ion per subunit.</text>
</comment>
<sequence length="529" mass="57603">MSLNTPLDAQGIKTGAKIHANLGTAALVEHALANKEGRLSKHGPLVVDTGRFTGRSVKDKFVVRDDLTEATINWGKINQPMSAEHFANLKADFMAALTEQDELYVADLFGGSQPEYRVNVRVITQMAWHSLFVRTLLVRPTDEELAAFVPEFTIINLPSFKADSERHGSRSDTMIAVSFTEKLILIANTEYSGEMKKGVFGLLNYLLPEQGVMPMHCSANVGADGKTAIFFGLSGTGKTTLSADASRTLIGDDEHGWSDSAVFNFEGGCYAKMIDLSEEGEPEIYATTRMFGTILENVAMDDATREIDFTDTSKTENTRGAYPIEFIPNTSEQNLGPVPSNVIMLTADAFGVLPPIARLTADQAMYYFLSGYTAKVAGTEIGVTEPEATFSTCFGAPFMPRHPSVYGNLLKERIAKGGVQCWLVNTGWTGGKYGTGSRMPIKVTRALLNAALDGSLSHAAFRKDPNFGFEVPVAVDGVDSQILDPRSTWADKDEYDRTAQKLVQLFVDNFADFEAYVDESVLRAAPSAA</sequence>
<evidence type="ECO:0000256" key="3">
    <source>
        <dbReference type="ARBA" id="ARBA00012363"/>
    </source>
</evidence>
<dbReference type="Gene3D" id="3.90.228.20">
    <property type="match status" value="1"/>
</dbReference>
<keyword evidence="12" id="KW-1185">Reference proteome</keyword>
<gene>
    <name evidence="10" type="primary">pckA</name>
    <name evidence="11" type="ORF">EKN06_11360</name>
</gene>
<dbReference type="NCBIfam" id="NF006821">
    <property type="entry name" value="PRK09344.1-3"/>
    <property type="match status" value="1"/>
</dbReference>
<comment type="caution">
    <text evidence="10">Lacks conserved residue(s) required for the propagation of feature annotation.</text>
</comment>
<name>A0A437GVL6_9SPHN</name>
<evidence type="ECO:0000256" key="10">
    <source>
        <dbReference type="HAMAP-Rule" id="MF_00453"/>
    </source>
</evidence>
<dbReference type="PANTHER" id="PTHR30031:SF0">
    <property type="entry name" value="PHOSPHOENOLPYRUVATE CARBOXYKINASE (ATP)"/>
    <property type="match status" value="1"/>
</dbReference>
<feature type="binding site" evidence="10">
    <location>
        <position position="191"/>
    </location>
    <ligand>
        <name>substrate</name>
    </ligand>
</feature>
<evidence type="ECO:0000256" key="6">
    <source>
        <dbReference type="ARBA" id="ARBA00022793"/>
    </source>
</evidence>
<dbReference type="InterPro" id="IPR008210">
    <property type="entry name" value="PEP_carboxykinase_N"/>
</dbReference>
<comment type="pathway">
    <text evidence="1 10">Carbohydrate biosynthesis; gluconeogenesis.</text>
</comment>
<feature type="binding site" evidence="10">
    <location>
        <position position="253"/>
    </location>
    <ligand>
        <name>Mn(2+)</name>
        <dbReference type="ChEBI" id="CHEBI:29035"/>
    </ligand>
</feature>
<keyword evidence="7 10" id="KW-0067">ATP-binding</keyword>
<protein>
    <recommendedName>
        <fullName evidence="3 10">Phosphoenolpyruvate carboxykinase (ATP)</fullName>
        <shortName evidence="10">PCK</shortName>
        <shortName evidence="10">PEP carboxykinase</shortName>
        <shortName evidence="10">PEPCK</shortName>
        <ecNumber evidence="3 10">4.1.1.49</ecNumber>
    </recommendedName>
</protein>
<dbReference type="Gene3D" id="3.40.449.10">
    <property type="entry name" value="Phosphoenolpyruvate Carboxykinase, domain 1"/>
    <property type="match status" value="1"/>
</dbReference>
<dbReference type="UniPathway" id="UPA00138"/>
<feature type="binding site" evidence="10">
    <location>
        <position position="281"/>
    </location>
    <ligand>
        <name>ATP</name>
        <dbReference type="ChEBI" id="CHEBI:30616"/>
    </ligand>
</feature>
<dbReference type="Proteomes" id="UP000283003">
    <property type="component" value="Unassembled WGS sequence"/>
</dbReference>
<comment type="caution">
    <text evidence="11">The sequence shown here is derived from an EMBL/GenBank/DDBJ whole genome shotgun (WGS) entry which is preliminary data.</text>
</comment>
<dbReference type="SUPFAM" id="SSF53795">
    <property type="entry name" value="PEP carboxykinase-like"/>
    <property type="match status" value="1"/>
</dbReference>
<evidence type="ECO:0000256" key="4">
    <source>
        <dbReference type="ARBA" id="ARBA00022432"/>
    </source>
</evidence>
<keyword evidence="8 10" id="KW-0456">Lyase</keyword>
<dbReference type="RefSeq" id="WP_127613048.1">
    <property type="nucleotide sequence ID" value="NZ_RXOL01000005.1"/>
</dbReference>
<dbReference type="GO" id="GO:0016301">
    <property type="term" value="F:kinase activity"/>
    <property type="evidence" value="ECO:0007669"/>
    <property type="project" value="UniProtKB-KW"/>
</dbReference>
<dbReference type="NCBIfam" id="NF006822">
    <property type="entry name" value="PRK09344.1-4"/>
    <property type="match status" value="1"/>
</dbReference>
<dbReference type="CDD" id="cd00484">
    <property type="entry name" value="PEPCK_ATP"/>
    <property type="match status" value="1"/>
</dbReference>
<feature type="binding site" evidence="10">
    <location>
        <position position="216"/>
    </location>
    <ligand>
        <name>Mn(2+)</name>
        <dbReference type="ChEBI" id="CHEBI:29035"/>
    </ligand>
</feature>
<dbReference type="InterPro" id="IPR013035">
    <property type="entry name" value="PEP_carboxykinase_C"/>
</dbReference>
<keyword evidence="10" id="KW-0479">Metal-binding</keyword>
<feature type="binding site" evidence="10">
    <location>
        <position position="319"/>
    </location>
    <ligand>
        <name>substrate</name>
    </ligand>
</feature>
<dbReference type="GO" id="GO:0006094">
    <property type="term" value="P:gluconeogenesis"/>
    <property type="evidence" value="ECO:0007669"/>
    <property type="project" value="UniProtKB-UniRule"/>
</dbReference>
<evidence type="ECO:0000313" key="12">
    <source>
        <dbReference type="Proteomes" id="UP000283003"/>
    </source>
</evidence>
<evidence type="ECO:0000256" key="9">
    <source>
        <dbReference type="ARBA" id="ARBA00047371"/>
    </source>
</evidence>
<dbReference type="GO" id="GO:0046872">
    <property type="term" value="F:metal ion binding"/>
    <property type="evidence" value="ECO:0007669"/>
    <property type="project" value="UniProtKB-KW"/>
</dbReference>
<dbReference type="Pfam" id="PF01293">
    <property type="entry name" value="PEPCK_ATP"/>
    <property type="match status" value="1"/>
</dbReference>
<keyword evidence="4 10" id="KW-0312">Gluconeogenesis</keyword>
<dbReference type="HAMAP" id="MF_00453">
    <property type="entry name" value="PEPCK_ATP"/>
    <property type="match status" value="1"/>
</dbReference>
<feature type="binding site" evidence="10">
    <location>
        <position position="197"/>
    </location>
    <ligand>
        <name>substrate</name>
    </ligand>
</feature>
<reference evidence="11 12" key="1">
    <citation type="submission" date="2018-12" db="EMBL/GenBank/DDBJ databases">
        <title>Croceicoccus ponticola sp. nov., a lipolytic bacterium isolated from seawater.</title>
        <authorList>
            <person name="Yoon J.-H."/>
        </authorList>
    </citation>
    <scope>NUCLEOTIDE SEQUENCE [LARGE SCALE GENOMIC DNA]</scope>
    <source>
        <strain evidence="11 12">GM-16</strain>
    </source>
</reference>
<keyword evidence="10" id="KW-0963">Cytoplasm</keyword>